<evidence type="ECO:0000259" key="16">
    <source>
        <dbReference type="PROSITE" id="PS50221"/>
    </source>
</evidence>
<dbReference type="Pfam" id="PF01477">
    <property type="entry name" value="PLAT"/>
    <property type="match status" value="1"/>
</dbReference>
<evidence type="ECO:0000256" key="7">
    <source>
        <dbReference type="ARBA" id="ARBA00023157"/>
    </source>
</evidence>
<dbReference type="PANTHER" id="PTHR10877">
    <property type="entry name" value="POLYCYSTIN FAMILY MEMBER"/>
    <property type="match status" value="1"/>
</dbReference>
<evidence type="ECO:0000256" key="2">
    <source>
        <dbReference type="ARBA" id="ARBA00007200"/>
    </source>
</evidence>
<proteinExistence type="inferred from homology"/>
<keyword evidence="3 12" id="KW-0812">Transmembrane</keyword>
<evidence type="ECO:0000256" key="9">
    <source>
        <dbReference type="PIRSR" id="PIRSR603915-2"/>
    </source>
</evidence>
<protein>
    <submittedName>
        <fullName evidence="19">Polycystic kidney disease protein 1-like 2 isoform X1</fullName>
    </submittedName>
</protein>
<feature type="domain" description="GAIN-B" evidence="16">
    <location>
        <begin position="959"/>
        <end position="1100"/>
    </location>
</feature>
<dbReference type="InterPro" id="IPR036392">
    <property type="entry name" value="PLAT/LH2_dom_sf"/>
</dbReference>
<feature type="disulfide bond" evidence="9">
    <location>
        <begin position="1694"/>
        <end position="1711"/>
    </location>
</feature>
<comment type="similarity">
    <text evidence="2">Belongs to the polycystin family.</text>
</comment>
<dbReference type="PRINTS" id="PR01433">
    <property type="entry name" value="POLYCYSTIN2"/>
</dbReference>
<dbReference type="InterPro" id="IPR046791">
    <property type="entry name" value="Polycystin_dom"/>
</dbReference>
<dbReference type="InterPro" id="IPR014010">
    <property type="entry name" value="REJ_dom"/>
</dbReference>
<evidence type="ECO:0000256" key="10">
    <source>
        <dbReference type="PROSITE-ProRule" id="PRU00122"/>
    </source>
</evidence>
<dbReference type="InterPro" id="IPR000203">
    <property type="entry name" value="GPS"/>
</dbReference>
<dbReference type="GeneID" id="111129478"/>
<reference evidence="19" key="1">
    <citation type="submission" date="2025-08" db="UniProtKB">
        <authorList>
            <consortium name="RefSeq"/>
        </authorList>
    </citation>
    <scope>IDENTIFICATION</scope>
    <source>
        <tissue evidence="19">Whole sample</tissue>
    </source>
</reference>
<dbReference type="CDD" id="cd00110">
    <property type="entry name" value="LamG"/>
    <property type="match status" value="1"/>
</dbReference>
<dbReference type="GO" id="GO:0005262">
    <property type="term" value="F:calcium channel activity"/>
    <property type="evidence" value="ECO:0007669"/>
    <property type="project" value="TreeGrafter"/>
</dbReference>
<dbReference type="PROSITE" id="PS50025">
    <property type="entry name" value="LAM_G_DOMAIN"/>
    <property type="match status" value="1"/>
</dbReference>
<comment type="caution">
    <text evidence="10">Lacks conserved residue(s) required for the propagation of feature annotation.</text>
</comment>
<evidence type="ECO:0000259" key="17">
    <source>
        <dbReference type="PROSITE" id="PS51111"/>
    </source>
</evidence>
<dbReference type="InterPro" id="IPR013122">
    <property type="entry name" value="PKD1_2_channel"/>
</dbReference>
<feature type="transmembrane region" description="Helical" evidence="12">
    <location>
        <begin position="1458"/>
        <end position="1479"/>
    </location>
</feature>
<dbReference type="PROSITE" id="PS50221">
    <property type="entry name" value="GAIN_B"/>
    <property type="match status" value="1"/>
</dbReference>
<keyword evidence="18" id="KW-1185">Reference proteome</keyword>
<feature type="chain" id="PRO_5034372294" evidence="13">
    <location>
        <begin position="23"/>
        <end position="2095"/>
    </location>
</feature>
<dbReference type="Gene3D" id="2.60.120.200">
    <property type="match status" value="1"/>
</dbReference>
<name>A0A8B8DX52_CRAVI</name>
<dbReference type="InterPro" id="IPR003915">
    <property type="entry name" value="PKD_2"/>
</dbReference>
<keyword evidence="5 12" id="KW-1133">Transmembrane helix</keyword>
<dbReference type="GO" id="GO:0005509">
    <property type="term" value="F:calcium ion binding"/>
    <property type="evidence" value="ECO:0007669"/>
    <property type="project" value="InterPro"/>
</dbReference>
<evidence type="ECO:0000256" key="11">
    <source>
        <dbReference type="SAM" id="MobiDB-lite"/>
    </source>
</evidence>
<evidence type="ECO:0000259" key="15">
    <source>
        <dbReference type="PROSITE" id="PS50095"/>
    </source>
</evidence>
<dbReference type="Pfam" id="PF20519">
    <property type="entry name" value="Polycystin_dom"/>
    <property type="match status" value="1"/>
</dbReference>
<dbReference type="SMART" id="SM00308">
    <property type="entry name" value="LH2"/>
    <property type="match status" value="1"/>
</dbReference>
<feature type="transmembrane region" description="Helical" evidence="12">
    <location>
        <begin position="1116"/>
        <end position="1135"/>
    </location>
</feature>
<keyword evidence="8" id="KW-0325">Glycoprotein</keyword>
<evidence type="ECO:0000256" key="1">
    <source>
        <dbReference type="ARBA" id="ARBA00004141"/>
    </source>
</evidence>
<organism evidence="18 19">
    <name type="scientific">Crassostrea virginica</name>
    <name type="common">Eastern oyster</name>
    <dbReference type="NCBI Taxonomy" id="6565"/>
    <lineage>
        <taxon>Eukaryota</taxon>
        <taxon>Metazoa</taxon>
        <taxon>Spiralia</taxon>
        <taxon>Lophotrochozoa</taxon>
        <taxon>Mollusca</taxon>
        <taxon>Bivalvia</taxon>
        <taxon>Autobranchia</taxon>
        <taxon>Pteriomorphia</taxon>
        <taxon>Ostreida</taxon>
        <taxon>Ostreoidea</taxon>
        <taxon>Ostreidae</taxon>
        <taxon>Crassostrea</taxon>
    </lineage>
</organism>
<dbReference type="Gene3D" id="2.60.60.20">
    <property type="entry name" value="PLAT/LH2 domain"/>
    <property type="match status" value="1"/>
</dbReference>
<dbReference type="GO" id="GO:0016020">
    <property type="term" value="C:membrane"/>
    <property type="evidence" value="ECO:0007669"/>
    <property type="project" value="UniProtKB-SubCell"/>
</dbReference>
<dbReference type="RefSeq" id="XP_022331581.1">
    <property type="nucleotide sequence ID" value="XM_022475873.1"/>
</dbReference>
<feature type="transmembrane region" description="Helical" evidence="12">
    <location>
        <begin position="1850"/>
        <end position="1868"/>
    </location>
</feature>
<dbReference type="Gene3D" id="2.60.220.50">
    <property type="match status" value="1"/>
</dbReference>
<evidence type="ECO:0000256" key="4">
    <source>
        <dbReference type="ARBA" id="ARBA00022729"/>
    </source>
</evidence>
<dbReference type="InterPro" id="IPR013320">
    <property type="entry name" value="ConA-like_dom_sf"/>
</dbReference>
<dbReference type="Pfam" id="PF01825">
    <property type="entry name" value="GPS"/>
    <property type="match status" value="1"/>
</dbReference>
<feature type="transmembrane region" description="Helical" evidence="12">
    <location>
        <begin position="1499"/>
        <end position="1522"/>
    </location>
</feature>
<dbReference type="SUPFAM" id="SSF49723">
    <property type="entry name" value="Lipase/lipooxygenase domain (PLAT/LH2 domain)"/>
    <property type="match status" value="1"/>
</dbReference>
<dbReference type="Gene3D" id="1.10.287.70">
    <property type="match status" value="1"/>
</dbReference>
<dbReference type="SMART" id="SM00282">
    <property type="entry name" value="LamG"/>
    <property type="match status" value="1"/>
</dbReference>
<feature type="transmembrane region" description="Helical" evidence="12">
    <location>
        <begin position="2038"/>
        <end position="2063"/>
    </location>
</feature>
<feature type="signal peptide" evidence="13">
    <location>
        <begin position="1"/>
        <end position="22"/>
    </location>
</feature>
<dbReference type="PROSITE" id="PS51111">
    <property type="entry name" value="REJ"/>
    <property type="match status" value="1"/>
</dbReference>
<dbReference type="OrthoDB" id="6150772at2759"/>
<feature type="transmembrane region" description="Helical" evidence="12">
    <location>
        <begin position="1367"/>
        <end position="1389"/>
    </location>
</feature>
<feature type="transmembrane region" description="Helical" evidence="12">
    <location>
        <begin position="1936"/>
        <end position="1956"/>
    </location>
</feature>
<accession>A0A8B8DX52</accession>
<dbReference type="Proteomes" id="UP000694844">
    <property type="component" value="Chromosome 4"/>
</dbReference>
<sequence length="2095" mass="234522">MEMWGFWTTFLCVCLPSIFCTGELGFSGNESVEVKVMLTENRVQSFILELSFRSYKTDGLLLVHNSSTSDFYTVSVKDKHVVFWMQSSGKLLKVRSIHPLEYDRWNNVTLTRTKLLISMELNKNPVIESAEIFTGSSEQWIMLGGSLFLGGYLTYPGLTNNAPTVLPFSGCIRNLTFQRAAWVKTAYKYSLWQDTTLVNQVQSGLIKNCSTTQLCEYFISIRNMEARKAHLCHWNETQVVIRSHVSSSCLSASPSASPVISYQWTVYYLFGKLTTISTNSSRNVPRTTPMNLPTMTLNVAPLGTDIPIGVYGVNLTVELSTLQENKSFTQLGYFVAGCKDVQSQTDAACELLQEVITLDIKLPTELKKTNHCLEIPPITSNGTIIDTTAFWELEKEARNITANAQHLAILHPPLQLVRCVRGCGGKVGGGQILTLQTQCKSCETHTWSLFACDPLCSTEISLPQSLRNDTIFSFSVNGSFVSQQVVYTGTYLSGRNVTAGYNLTVNQPPGVGNCSITPQSGLTLLTGFNVSCQGFSDPDSPLLYILSQVQTSGKKTQLMKSDEASISSLYLNEGYPENNYTLSLTVECQDSLGLTSPPIPLTVQVLPLSSGSDVMDVISGNILGNATSTGIISDLIAAGKQTAVTQILQTSVLALNNDVAANESDVERQNQRKEIREAVVAILANSSTGTQDLEMVTSVLNSATEFQEELSPETQEQAAVLYEGMSSAFSQQSVNGSQTDAETTAGLLLEGVTMLLDTRTIYGSRALHSAPTNHTLQTEVKSAAERLLGTVDVITDVMMNYLIPDTPPAVFTTRKMNLALSKSSPTHTTGKSLSLDKGENSGNFTIPADGKLSTLLSNTSFTTIQVMLTEKNPYIWDLASDNLTTPMVSLTLRDDLHQRVNVTGLTDPVQIYISNFNPKVQKTEENFTLNVVDLDSFNASLSDDLCRIMKFNSTEGRSTILTILPLTLNLSISVMEIQNTTDISHQNITSNGSSLNSSNNFTYIFTSLPTGVITLGFCIDQTVDNFLQLNQQCLTLTSCPVTLETQLYSAECMYWNVTKDMWSSSGCQVGPQTSPAIVHCECTHLTAFSGSFFVAPNFVDPFADAALFLTFFSNPVVVSCVILIWLVYFTLLTWATKQDRLDKYRGGVTIAHENRPDHDYSYLVCVITGWWKDAGTTANVSLSFSGTRGHSARHCLSESVPGKQCFLAGYEDWFLVTTPQSLGELRSLSVWHDNKGKSPHWYLSRVLIEDLRTQRTWTFLYSDWVAVDRGSVSLKLTLQPCSLEDLTGHTNQQFLFKSSRDLRESHLWLSIASKPSYSSFTRVQRLSCALCLLLMTMLTSLMFHGIPTDDPADQAQVGRLTLSLSDLVIGVQSGLIMFPVNILIIQLFLKAKRRPRGATPVTAESKNKTEKKSKKSEKKYSVDSLEKGEEDEKDDSSADEEEEREVAKEDGILPWWTVYIAWTLVLSISLVSSYFVMLYGLKFGYQKSVDWLVSFFTAFFQSALVTQPLKVIAISLVFTMILKRPVLVQGGKASTEKMSKQIEVTDNRQGHYVPDPLSRRLMNKIRQKLKLEEEIHVTLRDMALYAVFVICILFMAHGHRTVRESLMVQQFMENTFIDPRHPPIYSQGSGYSTDILELQNVVNVELFWSYIKERIIPVLGEMSLGNRTQLGLVSEYFLLGKYRIRQIRIKEDSCDFPNDPRMKSMIPGLNCSGKYWMGNEDSQDYNLTWTKPLPQKLKQIPDTWSHRSSWSLKTLPYEGMLSTYSGGGYTVLLDGNVTQSLAVIQDLQDSSWIDYRTRAVFVEFTSYNANIKMFCVVMIVFEFSNLGALFPAYQVFTTKYFNYGSSLEMFTAFCEILFVIFALCFFYLEIKRLYYGGRAKYFRDPWSYIEIIQIILSFSIVGLYLKQIVSVSAKLTSLSSTDEFVSFYTSIFWDMTLNYVLAFFVFLVILKFFKLLKFNIRMYFLSQTLSIAKKNLLGFALIVVIVVVAFAHFAVLTFGTVLQGFAGMGESLITLFRLALGESDFPSLKLANSYLGPIFFFLYIFMVQWTVLVMFMAILNLAIEETKENMSQMKNDLEVVDYIYNRLHQLLPKCH</sequence>
<dbReference type="Pfam" id="PF08016">
    <property type="entry name" value="PKD_channel"/>
    <property type="match status" value="1"/>
</dbReference>
<feature type="transmembrane region" description="Helical" evidence="12">
    <location>
        <begin position="1811"/>
        <end position="1830"/>
    </location>
</feature>
<dbReference type="InterPro" id="IPR046338">
    <property type="entry name" value="GAIN_dom_sf"/>
</dbReference>
<evidence type="ECO:0000256" key="13">
    <source>
        <dbReference type="SAM" id="SignalP"/>
    </source>
</evidence>
<evidence type="ECO:0000259" key="14">
    <source>
        <dbReference type="PROSITE" id="PS50025"/>
    </source>
</evidence>
<keyword evidence="7" id="KW-1015">Disulfide bond</keyword>
<evidence type="ECO:0000256" key="3">
    <source>
        <dbReference type="ARBA" id="ARBA00022692"/>
    </source>
</evidence>
<feature type="domain" description="PLAT" evidence="15">
    <location>
        <begin position="1160"/>
        <end position="1279"/>
    </location>
</feature>
<dbReference type="Pfam" id="PF02210">
    <property type="entry name" value="Laminin_G_2"/>
    <property type="match status" value="1"/>
</dbReference>
<gene>
    <name evidence="19" type="primary">LOC111129478</name>
</gene>
<dbReference type="PANTHER" id="PTHR10877:SF150">
    <property type="entry name" value="REJ DOMAIN-CONTAINING PROTEIN"/>
    <property type="match status" value="1"/>
</dbReference>
<evidence type="ECO:0000313" key="18">
    <source>
        <dbReference type="Proteomes" id="UP000694844"/>
    </source>
</evidence>
<evidence type="ECO:0000256" key="6">
    <source>
        <dbReference type="ARBA" id="ARBA00023136"/>
    </source>
</evidence>
<dbReference type="InterPro" id="IPR002859">
    <property type="entry name" value="PKD/REJ-like"/>
</dbReference>
<dbReference type="InterPro" id="IPR057244">
    <property type="entry name" value="GAIN_B"/>
</dbReference>
<dbReference type="InterPro" id="IPR001791">
    <property type="entry name" value="Laminin_G"/>
</dbReference>
<evidence type="ECO:0000256" key="5">
    <source>
        <dbReference type="ARBA" id="ARBA00022989"/>
    </source>
</evidence>
<dbReference type="KEGG" id="cvn:111129478"/>
<evidence type="ECO:0000256" key="8">
    <source>
        <dbReference type="ARBA" id="ARBA00023180"/>
    </source>
</evidence>
<evidence type="ECO:0000313" key="19">
    <source>
        <dbReference type="RefSeq" id="XP_022331581.1"/>
    </source>
</evidence>
<dbReference type="PROSITE" id="PS50095">
    <property type="entry name" value="PLAT"/>
    <property type="match status" value="1"/>
</dbReference>
<dbReference type="GO" id="GO:0050982">
    <property type="term" value="P:detection of mechanical stimulus"/>
    <property type="evidence" value="ECO:0007669"/>
    <property type="project" value="TreeGrafter"/>
</dbReference>
<keyword evidence="4 13" id="KW-0732">Signal</keyword>
<feature type="region of interest" description="Disordered" evidence="11">
    <location>
        <begin position="1399"/>
        <end position="1445"/>
    </location>
</feature>
<feature type="transmembrane region" description="Helical" evidence="12">
    <location>
        <begin position="1326"/>
        <end position="1347"/>
    </location>
</feature>
<comment type="subcellular location">
    <subcellularLocation>
        <location evidence="1">Membrane</location>
        <topology evidence="1">Multi-pass membrane protein</topology>
    </subcellularLocation>
</comment>
<feature type="compositionally biased region" description="Basic and acidic residues" evidence="11">
    <location>
        <begin position="1418"/>
        <end position="1427"/>
    </location>
</feature>
<evidence type="ECO:0000256" key="12">
    <source>
        <dbReference type="SAM" id="Phobius"/>
    </source>
</evidence>
<keyword evidence="6 12" id="KW-0472">Membrane</keyword>
<dbReference type="SMART" id="SM00303">
    <property type="entry name" value="GPS"/>
    <property type="match status" value="1"/>
</dbReference>
<feature type="transmembrane region" description="Helical" evidence="12">
    <location>
        <begin position="1888"/>
        <end position="1905"/>
    </location>
</feature>
<feature type="transmembrane region" description="Helical" evidence="12">
    <location>
        <begin position="1976"/>
        <end position="2002"/>
    </location>
</feature>
<feature type="domain" description="REJ" evidence="17">
    <location>
        <begin position="499"/>
        <end position="873"/>
    </location>
</feature>
<feature type="compositionally biased region" description="Acidic residues" evidence="11">
    <location>
        <begin position="1428"/>
        <end position="1444"/>
    </location>
</feature>
<dbReference type="InterPro" id="IPR051223">
    <property type="entry name" value="Polycystin"/>
</dbReference>
<dbReference type="Pfam" id="PF02010">
    <property type="entry name" value="REJ"/>
    <property type="match status" value="1"/>
</dbReference>
<dbReference type="SUPFAM" id="SSF49899">
    <property type="entry name" value="Concanavalin A-like lectins/glucanases"/>
    <property type="match status" value="1"/>
</dbReference>
<feature type="domain" description="Laminin G" evidence="14">
    <location>
        <begin position="23"/>
        <end position="209"/>
    </location>
</feature>
<dbReference type="InterPro" id="IPR001024">
    <property type="entry name" value="PLAT/LH2_dom"/>
</dbReference>